<sequence length="60" mass="6142">MRRSASTVAEGRLRSPPAEAKVVDGGDEVATGAELTAVADECAGVVVAGLAEMMELLVQR</sequence>
<organism evidence="2">
    <name type="scientific">Arundo donax</name>
    <name type="common">Giant reed</name>
    <name type="synonym">Donax arundinaceus</name>
    <dbReference type="NCBI Taxonomy" id="35708"/>
    <lineage>
        <taxon>Eukaryota</taxon>
        <taxon>Viridiplantae</taxon>
        <taxon>Streptophyta</taxon>
        <taxon>Embryophyta</taxon>
        <taxon>Tracheophyta</taxon>
        <taxon>Spermatophyta</taxon>
        <taxon>Magnoliopsida</taxon>
        <taxon>Liliopsida</taxon>
        <taxon>Poales</taxon>
        <taxon>Poaceae</taxon>
        <taxon>PACMAD clade</taxon>
        <taxon>Arundinoideae</taxon>
        <taxon>Arundineae</taxon>
        <taxon>Arundo</taxon>
    </lineage>
</organism>
<protein>
    <submittedName>
        <fullName evidence="2">Uncharacterized protein</fullName>
    </submittedName>
</protein>
<evidence type="ECO:0000256" key="1">
    <source>
        <dbReference type="SAM" id="MobiDB-lite"/>
    </source>
</evidence>
<evidence type="ECO:0000313" key="2">
    <source>
        <dbReference type="EMBL" id="JAD68237.1"/>
    </source>
</evidence>
<reference evidence="2" key="1">
    <citation type="submission" date="2014-09" db="EMBL/GenBank/DDBJ databases">
        <authorList>
            <person name="Magalhaes I.L.F."/>
            <person name="Oliveira U."/>
            <person name="Santos F.R."/>
            <person name="Vidigal T.H.D.A."/>
            <person name="Brescovit A.D."/>
            <person name="Santos A.J."/>
        </authorList>
    </citation>
    <scope>NUCLEOTIDE SEQUENCE</scope>
    <source>
        <tissue evidence="2">Shoot tissue taken approximately 20 cm above the soil surface</tissue>
    </source>
</reference>
<name>A0A0A9C9P6_ARUDO</name>
<feature type="region of interest" description="Disordered" evidence="1">
    <location>
        <begin position="1"/>
        <end position="20"/>
    </location>
</feature>
<reference evidence="2" key="2">
    <citation type="journal article" date="2015" name="Data Brief">
        <title>Shoot transcriptome of the giant reed, Arundo donax.</title>
        <authorList>
            <person name="Barrero R.A."/>
            <person name="Guerrero F.D."/>
            <person name="Moolhuijzen P."/>
            <person name="Goolsby J.A."/>
            <person name="Tidwell J."/>
            <person name="Bellgard S.E."/>
            <person name="Bellgard M.I."/>
        </authorList>
    </citation>
    <scope>NUCLEOTIDE SEQUENCE</scope>
    <source>
        <tissue evidence="2">Shoot tissue taken approximately 20 cm above the soil surface</tissue>
    </source>
</reference>
<proteinExistence type="predicted"/>
<dbReference type="AlphaFoldDB" id="A0A0A9C9P6"/>
<accession>A0A0A9C9P6</accession>
<dbReference type="EMBL" id="GBRH01229658">
    <property type="protein sequence ID" value="JAD68237.1"/>
    <property type="molecule type" value="Transcribed_RNA"/>
</dbReference>